<keyword evidence="2" id="KW-1185">Reference proteome</keyword>
<dbReference type="AlphaFoldDB" id="A0A2M8WJW9"/>
<comment type="caution">
    <text evidence="1">The sequence shown here is derived from an EMBL/GenBank/DDBJ whole genome shotgun (WGS) entry which is preliminary data.</text>
</comment>
<evidence type="ECO:0000313" key="1">
    <source>
        <dbReference type="EMBL" id="PJI91198.1"/>
    </source>
</evidence>
<organism evidence="1 2">
    <name type="scientific">Yoonia maricola</name>
    <dbReference type="NCBI Taxonomy" id="420999"/>
    <lineage>
        <taxon>Bacteria</taxon>
        <taxon>Pseudomonadati</taxon>
        <taxon>Pseudomonadota</taxon>
        <taxon>Alphaproteobacteria</taxon>
        <taxon>Rhodobacterales</taxon>
        <taxon>Paracoccaceae</taxon>
        <taxon>Yoonia</taxon>
    </lineage>
</organism>
<dbReference type="Pfam" id="PF22091">
    <property type="entry name" value="DUF6941"/>
    <property type="match status" value="1"/>
</dbReference>
<sequence>MPELSVHAAILCEDVRREASGQATLVGASNRGPLLRADDETTVDRMAFYIEGEVVDAESITVRFRSVETDTEVFLEELNFPYKEEIEEVDSSKVQVHLQLVVSVQEVKFDAPGKYALEYSFDGEDWVGIRDYMLLPQENVKQDK</sequence>
<proteinExistence type="predicted"/>
<protein>
    <submittedName>
        <fullName evidence="1">Uncharacterized protein</fullName>
    </submittedName>
</protein>
<reference evidence="1 2" key="1">
    <citation type="submission" date="2017-11" db="EMBL/GenBank/DDBJ databases">
        <title>Genomic Encyclopedia of Archaeal and Bacterial Type Strains, Phase II (KMG-II): From Individual Species to Whole Genera.</title>
        <authorList>
            <person name="Goeker M."/>
        </authorList>
    </citation>
    <scope>NUCLEOTIDE SEQUENCE [LARGE SCALE GENOMIC DNA]</scope>
    <source>
        <strain evidence="1 2">DSM 29128</strain>
    </source>
</reference>
<dbReference type="Proteomes" id="UP000228531">
    <property type="component" value="Unassembled WGS sequence"/>
</dbReference>
<dbReference type="RefSeq" id="WP_100366146.1">
    <property type="nucleotide sequence ID" value="NZ_PGTY01000001.1"/>
</dbReference>
<evidence type="ECO:0000313" key="2">
    <source>
        <dbReference type="Proteomes" id="UP000228531"/>
    </source>
</evidence>
<dbReference type="InterPro" id="IPR054221">
    <property type="entry name" value="DUF6941"/>
</dbReference>
<dbReference type="EMBL" id="PGTY01000001">
    <property type="protein sequence ID" value="PJI91198.1"/>
    <property type="molecule type" value="Genomic_DNA"/>
</dbReference>
<name>A0A2M8WJW9_9RHOB</name>
<gene>
    <name evidence="1" type="ORF">BC777_0021</name>
</gene>
<accession>A0A2M8WJW9</accession>